<dbReference type="PATRIC" id="fig|388467.6.peg.2426"/>
<name>A0A073CGH5_PLAA1</name>
<dbReference type="EMBL" id="CM002803">
    <property type="protein sequence ID" value="KEI67384.1"/>
    <property type="molecule type" value="Genomic_DNA"/>
</dbReference>
<protein>
    <submittedName>
        <fullName evidence="2">Uncharacterized protein</fullName>
    </submittedName>
</protein>
<evidence type="ECO:0000256" key="1">
    <source>
        <dbReference type="SAM" id="MobiDB-lite"/>
    </source>
</evidence>
<sequence>MLNKLSDIAVNEDKSMSDFKPTPETNMTTTQLLDRYQLHDANTLKTWASLHGICQQNDLFVPAEVDLIDHVHHHIYNLGMTVDEYQSFLNHRLNRVQTTVEVQPPIIDQNPVSDQITTDASQAVESLMEQYSEAIEFMGERIADHFIDELDLSVMRHLAKKVKERQLLNGQVPKPNRFLRTIQAVLKPKNSPLLTSPSPEESTVQMESNHRLG</sequence>
<keyword evidence="3" id="KW-1185">Reference proteome</keyword>
<feature type="region of interest" description="Disordered" evidence="1">
    <location>
        <begin position="189"/>
        <end position="213"/>
    </location>
</feature>
<dbReference type="HOGENOM" id="CLU_1293332_0_0_3"/>
<dbReference type="AlphaFoldDB" id="A0A073CGH5"/>
<gene>
    <name evidence="2" type="ORF">A19Y_2481</name>
</gene>
<proteinExistence type="predicted"/>
<organism evidence="2 3">
    <name type="scientific">Planktothrix agardhii (strain NIVA-CYA 126/8)</name>
    <dbReference type="NCBI Taxonomy" id="388467"/>
    <lineage>
        <taxon>Bacteria</taxon>
        <taxon>Bacillati</taxon>
        <taxon>Cyanobacteriota</taxon>
        <taxon>Cyanophyceae</taxon>
        <taxon>Oscillatoriophycideae</taxon>
        <taxon>Oscillatoriales</taxon>
        <taxon>Microcoleaceae</taxon>
        <taxon>Planktothrix</taxon>
    </lineage>
</organism>
<dbReference type="eggNOG" id="ENOG502ZPQY">
    <property type="taxonomic scope" value="Bacteria"/>
</dbReference>
<accession>A0A073CGH5</accession>
<evidence type="ECO:0000313" key="2">
    <source>
        <dbReference type="EMBL" id="KEI67384.1"/>
    </source>
</evidence>
<dbReference type="Proteomes" id="UP000027395">
    <property type="component" value="Chromosome"/>
</dbReference>
<evidence type="ECO:0000313" key="3">
    <source>
        <dbReference type="Proteomes" id="UP000027395"/>
    </source>
</evidence>
<reference evidence="2 3" key="1">
    <citation type="journal article" date="2014" name="Appl. Environ. Microbiol.">
        <title>Elucidation of insertion elements encoded on plasmids and in vitro construction of shuttle vectors from the toxic cyanobacterium Planktothrix.</title>
        <authorList>
            <person name="Christiansen G."/>
            <person name="Goesmann A."/>
            <person name="Kurmayer R."/>
        </authorList>
    </citation>
    <scope>NUCLEOTIDE SEQUENCE [LARGE SCALE GENOMIC DNA]</scope>
    <source>
        <strain evidence="2 3">NIVA-CYA 126/8</strain>
    </source>
</reference>
<feature type="compositionally biased region" description="Low complexity" evidence="1">
    <location>
        <begin position="191"/>
        <end position="203"/>
    </location>
</feature>